<dbReference type="EMBL" id="UYYF01001556">
    <property type="protein sequence ID" value="VDM99966.1"/>
    <property type="molecule type" value="Genomic_DNA"/>
</dbReference>
<name>A0A0N5CTC6_THECL</name>
<protein>
    <submittedName>
        <fullName evidence="3">Molybdopterin converting factor subunit 1</fullName>
    </submittedName>
</protein>
<keyword evidence="2" id="KW-1185">Reference proteome</keyword>
<dbReference type="AlphaFoldDB" id="A0A0N5CTC6"/>
<sequence>MFVKLQRAITREIGIRYKLAEIRGMMELVIQASEINSGTIVRDQANEEVFGEAVVMPIPFVIEGNNDN</sequence>
<dbReference type="WBParaSite" id="TCLT_0000348401-mRNA-1">
    <property type="protein sequence ID" value="TCLT_0000348401-mRNA-1"/>
    <property type="gene ID" value="TCLT_0000348401"/>
</dbReference>
<proteinExistence type="predicted"/>
<evidence type="ECO:0000313" key="2">
    <source>
        <dbReference type="Proteomes" id="UP000276776"/>
    </source>
</evidence>
<evidence type="ECO:0000313" key="1">
    <source>
        <dbReference type="EMBL" id="VDM99966.1"/>
    </source>
</evidence>
<gene>
    <name evidence="1" type="ORF">TCLT_LOCUS3477</name>
</gene>
<dbReference type="Proteomes" id="UP000276776">
    <property type="component" value="Unassembled WGS sequence"/>
</dbReference>
<reference evidence="1 2" key="2">
    <citation type="submission" date="2018-11" db="EMBL/GenBank/DDBJ databases">
        <authorList>
            <consortium name="Pathogen Informatics"/>
        </authorList>
    </citation>
    <scope>NUCLEOTIDE SEQUENCE [LARGE SCALE GENOMIC DNA]</scope>
</reference>
<organism evidence="3">
    <name type="scientific">Thelazia callipaeda</name>
    <name type="common">Oriental eyeworm</name>
    <name type="synonym">Parasitic nematode</name>
    <dbReference type="NCBI Taxonomy" id="103827"/>
    <lineage>
        <taxon>Eukaryota</taxon>
        <taxon>Metazoa</taxon>
        <taxon>Ecdysozoa</taxon>
        <taxon>Nematoda</taxon>
        <taxon>Chromadorea</taxon>
        <taxon>Rhabditida</taxon>
        <taxon>Spirurina</taxon>
        <taxon>Spiruromorpha</taxon>
        <taxon>Thelazioidea</taxon>
        <taxon>Thelaziidae</taxon>
        <taxon>Thelazia</taxon>
    </lineage>
</organism>
<reference evidence="3" key="1">
    <citation type="submission" date="2017-02" db="UniProtKB">
        <authorList>
            <consortium name="WormBaseParasite"/>
        </authorList>
    </citation>
    <scope>IDENTIFICATION</scope>
</reference>
<accession>A0A0N5CTC6</accession>
<evidence type="ECO:0000313" key="3">
    <source>
        <dbReference type="WBParaSite" id="TCLT_0000348401-mRNA-1"/>
    </source>
</evidence>